<evidence type="ECO:0000313" key="1">
    <source>
        <dbReference type="EMBL" id="KAL0931318.1"/>
    </source>
</evidence>
<name>A0ACC3YHH4_COLTU</name>
<organism evidence="1 2">
    <name type="scientific">Colletotrichum truncatum</name>
    <name type="common">Anthracnose fungus</name>
    <name type="synonym">Colletotrichum capsici</name>
    <dbReference type="NCBI Taxonomy" id="5467"/>
    <lineage>
        <taxon>Eukaryota</taxon>
        <taxon>Fungi</taxon>
        <taxon>Dikarya</taxon>
        <taxon>Ascomycota</taxon>
        <taxon>Pezizomycotina</taxon>
        <taxon>Sordariomycetes</taxon>
        <taxon>Hypocreomycetidae</taxon>
        <taxon>Glomerellales</taxon>
        <taxon>Glomerellaceae</taxon>
        <taxon>Colletotrichum</taxon>
        <taxon>Colletotrichum truncatum species complex</taxon>
    </lineage>
</organism>
<protein>
    <submittedName>
        <fullName evidence="1">C6 zinc finger domain containing protein</fullName>
    </submittedName>
</protein>
<evidence type="ECO:0000313" key="2">
    <source>
        <dbReference type="Proteomes" id="UP000805649"/>
    </source>
</evidence>
<proteinExistence type="predicted"/>
<gene>
    <name evidence="1" type="ORF">CTRU02_214053</name>
</gene>
<accession>A0ACC3YHH4</accession>
<comment type="caution">
    <text evidence="1">The sequence shown here is derived from an EMBL/GenBank/DDBJ whole genome shotgun (WGS) entry which is preliminary data.</text>
</comment>
<reference evidence="1 2" key="1">
    <citation type="journal article" date="2020" name="Phytopathology">
        <title>Genome Sequence Resources of Colletotrichum truncatum, C. plurivorum, C. musicola, and C. sojae: Four Species Pathogenic to Soybean (Glycine max).</title>
        <authorList>
            <person name="Rogerio F."/>
            <person name="Boufleur T.R."/>
            <person name="Ciampi-Guillardi M."/>
            <person name="Sukno S.A."/>
            <person name="Thon M.R."/>
            <person name="Massola Junior N.S."/>
            <person name="Baroncelli R."/>
        </authorList>
    </citation>
    <scope>NUCLEOTIDE SEQUENCE [LARGE SCALE GENOMIC DNA]</scope>
    <source>
        <strain evidence="1 2">CMES1059</strain>
    </source>
</reference>
<sequence>MPPEEQQCYRIIKAGLPNEGSASDANTASPNTARDRKRRRPYVSKACDSCRLRKSACDGIQPDCSTCLRRGIRCNYNRVSQAILDALPSGSKIVEEAAASRNEEDLELLSLLRDSSDEQALEALRGFKEGKESGEITSSLRSMPSVGLGLSQIALNRAIIPPTRSSLEFELMVRHPVAYPAWAPVEASKLDLDYLLLPSKILWNRTNPIVTSDLPGLSASYPSSESSLAKEDSTGYGLVGPTNPPSVYDERLLELDNSKWTSLPVTKEFAVTVLSLYLEADHPMMPLFDIDVFLDGLLGKNPFCSRLLVNGLFSWACQGYAAFKPEATILGYAFFEDAKRLWRKEQMTGADNICTLAGLQYVAITAISLGAGAEYVECLDEVIAMAKRLHLFNVDPVEVPAVDMQDEVSQRAAAQIAWALFNTLTLLSTHIHTRLIKYPPRLPVPEGRIFSKGNSKLSKKDKRRQYLGVLLKENSNFYLIVHDMIQLMYSSNQTPYAKAYTLVFADNTYKRLLKWADSLPLELAQGRKSTHHTVFMHICYHLAILDLFRPLIRQHDAGGTRIPSFSSKDASPEAAYSASVNQLKRIVLFYRQTYPESSFSFFWHSALLYLANAMLREASGVTPSPEWRFYFQLCIASYQTLYSSYRLAKGITHSLLSMALERGAIDHQEANLVKKDLEERGRHHEISDRVPESYVVDLDLAVTDPSAAQAERLVQKFHGLLIDETEEDDGASLEFEHEEE</sequence>
<keyword evidence="2" id="KW-1185">Reference proteome</keyword>
<dbReference type="Proteomes" id="UP000805649">
    <property type="component" value="Unassembled WGS sequence"/>
</dbReference>
<dbReference type="EMBL" id="VUJX02000010">
    <property type="protein sequence ID" value="KAL0931318.1"/>
    <property type="molecule type" value="Genomic_DNA"/>
</dbReference>